<dbReference type="PANTHER" id="PTHR12788">
    <property type="entry name" value="PROTEIN-TYROSINE SULFOTRANSFERASE 2"/>
    <property type="match status" value="1"/>
</dbReference>
<dbReference type="InterPro" id="IPR026634">
    <property type="entry name" value="TPST-like"/>
</dbReference>
<evidence type="ECO:0000313" key="3">
    <source>
        <dbReference type="EMBL" id="MBB6093668.1"/>
    </source>
</evidence>
<dbReference type="Gene3D" id="1.25.40.10">
    <property type="entry name" value="Tetratricopeptide repeat domain"/>
    <property type="match status" value="2"/>
</dbReference>
<dbReference type="PROSITE" id="PS50005">
    <property type="entry name" value="TPR"/>
    <property type="match status" value="2"/>
</dbReference>
<feature type="repeat" description="TPR" evidence="2">
    <location>
        <begin position="40"/>
        <end position="73"/>
    </location>
</feature>
<keyword evidence="4" id="KW-1185">Reference proteome</keyword>
<dbReference type="Gene3D" id="3.40.50.300">
    <property type="entry name" value="P-loop containing nucleotide triphosphate hydrolases"/>
    <property type="match status" value="1"/>
</dbReference>
<dbReference type="GO" id="GO:0008476">
    <property type="term" value="F:protein-tyrosine sulfotransferase activity"/>
    <property type="evidence" value="ECO:0007669"/>
    <property type="project" value="InterPro"/>
</dbReference>
<feature type="repeat" description="TPR" evidence="2">
    <location>
        <begin position="74"/>
        <end position="107"/>
    </location>
</feature>
<dbReference type="EMBL" id="JACHHZ010000003">
    <property type="protein sequence ID" value="MBB6093668.1"/>
    <property type="molecule type" value="Genomic_DNA"/>
</dbReference>
<evidence type="ECO:0000313" key="4">
    <source>
        <dbReference type="Proteomes" id="UP000588068"/>
    </source>
</evidence>
<dbReference type="SUPFAM" id="SSF48452">
    <property type="entry name" value="TPR-like"/>
    <property type="match status" value="1"/>
</dbReference>
<keyword evidence="1" id="KW-0808">Transferase</keyword>
<evidence type="ECO:0000256" key="1">
    <source>
        <dbReference type="ARBA" id="ARBA00022679"/>
    </source>
</evidence>
<dbReference type="SMART" id="SM00028">
    <property type="entry name" value="TPR"/>
    <property type="match status" value="5"/>
</dbReference>
<dbReference type="InterPro" id="IPR027417">
    <property type="entry name" value="P-loop_NTPase"/>
</dbReference>
<sequence length="651" mass="71796">MSEQSFSESMERGLAAHREGRMADALVEYRAALSIKPQDAEALSLMGLALMHGGRTNEALILLGRAVDIEPRTAGFRVNLAEGFARAGQNSRALQEFRAVTELQPDHVHAWDRSGDLAALLGDQAAAVDGWGRAYLVDYRSIESALKIARLEIARGRVDVASNLIDSVLSRSPTEPRTLAIKCQLLESRRDWQALADVSATWTRARPEDAEGWRSAARAAFERGRHVEAVTAFKRSLALSQPTAADWYALSGLCMHAMDLASAAEALDKAETLAAPTSETLARRAMLLMYDGQFARAEEHCRRALALDAGNVSAITTLSRLRSGRMSDAELQMVASLSRRPDLDAETRIAASVAVAHAHDARGEIDAAFRAYSDTHEIALNRDQAVGRAYDRVFVEKRAERIIELSRITLPSMTPLDGAMRPIFVVGMPRSGTTLIESVLSVHSRVFAVGERSTMQQILRACLELDVRGAVPDAEILRSWIQAYLTGFPVTAAKDHLTDKHPLNFEAVGIIAALFPEARIVHVRRNPLETGLAIFRQESEKPWSFAHRLEDIGHFYGVYARLATHWEQHLPGRFVTLQYEQFVADFETEARRLVEGCGLGWETACLDFQDVSRQIATGSGVARYAQYLDPLVGELKRARVNLETGALDPLP</sequence>
<name>A0A841HNC9_9GAMM</name>
<organism evidence="3 4">
    <name type="scientific">Povalibacter uvarum</name>
    <dbReference type="NCBI Taxonomy" id="732238"/>
    <lineage>
        <taxon>Bacteria</taxon>
        <taxon>Pseudomonadati</taxon>
        <taxon>Pseudomonadota</taxon>
        <taxon>Gammaproteobacteria</taxon>
        <taxon>Steroidobacterales</taxon>
        <taxon>Steroidobacteraceae</taxon>
        <taxon>Povalibacter</taxon>
    </lineage>
</organism>
<protein>
    <submittedName>
        <fullName evidence="3">Tetratricopeptide (TPR) repeat protein</fullName>
    </submittedName>
</protein>
<dbReference type="AlphaFoldDB" id="A0A841HNC9"/>
<reference evidence="3 4" key="1">
    <citation type="submission" date="2020-08" db="EMBL/GenBank/DDBJ databases">
        <title>Genomic Encyclopedia of Type Strains, Phase IV (KMG-IV): sequencing the most valuable type-strain genomes for metagenomic binning, comparative biology and taxonomic classification.</title>
        <authorList>
            <person name="Goeker M."/>
        </authorList>
    </citation>
    <scope>NUCLEOTIDE SEQUENCE [LARGE SCALE GENOMIC DNA]</scope>
    <source>
        <strain evidence="3 4">DSM 26723</strain>
    </source>
</reference>
<keyword evidence="2" id="KW-0802">TPR repeat</keyword>
<gene>
    <name evidence="3" type="ORF">HNQ60_002549</name>
</gene>
<dbReference type="InterPro" id="IPR011990">
    <property type="entry name" value="TPR-like_helical_dom_sf"/>
</dbReference>
<accession>A0A841HNC9</accession>
<dbReference type="Proteomes" id="UP000588068">
    <property type="component" value="Unassembled WGS sequence"/>
</dbReference>
<dbReference type="PANTHER" id="PTHR12788:SF10">
    <property type="entry name" value="PROTEIN-TYROSINE SULFOTRANSFERASE"/>
    <property type="match status" value="1"/>
</dbReference>
<dbReference type="Pfam" id="PF13432">
    <property type="entry name" value="TPR_16"/>
    <property type="match status" value="2"/>
</dbReference>
<comment type="caution">
    <text evidence="3">The sequence shown here is derived from an EMBL/GenBank/DDBJ whole genome shotgun (WGS) entry which is preliminary data.</text>
</comment>
<dbReference type="Pfam" id="PF13469">
    <property type="entry name" value="Sulfotransfer_3"/>
    <property type="match status" value="1"/>
</dbReference>
<dbReference type="RefSeq" id="WP_184332285.1">
    <property type="nucleotide sequence ID" value="NZ_JACHHZ010000003.1"/>
</dbReference>
<dbReference type="InterPro" id="IPR019734">
    <property type="entry name" value="TPR_rpt"/>
</dbReference>
<dbReference type="Pfam" id="PF14559">
    <property type="entry name" value="TPR_19"/>
    <property type="match status" value="1"/>
</dbReference>
<dbReference type="SUPFAM" id="SSF52540">
    <property type="entry name" value="P-loop containing nucleoside triphosphate hydrolases"/>
    <property type="match status" value="1"/>
</dbReference>
<proteinExistence type="predicted"/>
<evidence type="ECO:0000256" key="2">
    <source>
        <dbReference type="PROSITE-ProRule" id="PRU00339"/>
    </source>
</evidence>